<gene>
    <name evidence="2" type="ORF">ACAOBT_LOCUS17828</name>
</gene>
<dbReference type="OrthoDB" id="7682224at2759"/>
<keyword evidence="3" id="KW-1185">Reference proteome</keyword>
<feature type="chain" id="PRO_5040337538" evidence="1">
    <location>
        <begin position="18"/>
        <end position="108"/>
    </location>
</feature>
<sequence length="108" mass="12334">MNAHLLISLVMVIIVAAAPTKKESAFVAKILQNVPMDDRRRFIKEQLFAGYLKTESLDYRLEDDDTILLYRIFIKNSKEIHPQIGPLQTEICLPNGHCFDPSDSSIYP</sequence>
<keyword evidence="1" id="KW-0732">Signal</keyword>
<organism evidence="2 3">
    <name type="scientific">Acanthoscelides obtectus</name>
    <name type="common">Bean weevil</name>
    <name type="synonym">Bruchus obtectus</name>
    <dbReference type="NCBI Taxonomy" id="200917"/>
    <lineage>
        <taxon>Eukaryota</taxon>
        <taxon>Metazoa</taxon>
        <taxon>Ecdysozoa</taxon>
        <taxon>Arthropoda</taxon>
        <taxon>Hexapoda</taxon>
        <taxon>Insecta</taxon>
        <taxon>Pterygota</taxon>
        <taxon>Neoptera</taxon>
        <taxon>Endopterygota</taxon>
        <taxon>Coleoptera</taxon>
        <taxon>Polyphaga</taxon>
        <taxon>Cucujiformia</taxon>
        <taxon>Chrysomeloidea</taxon>
        <taxon>Chrysomelidae</taxon>
        <taxon>Bruchinae</taxon>
        <taxon>Bruchini</taxon>
        <taxon>Acanthoscelides</taxon>
    </lineage>
</organism>
<feature type="signal peptide" evidence="1">
    <location>
        <begin position="1"/>
        <end position="17"/>
    </location>
</feature>
<evidence type="ECO:0000313" key="3">
    <source>
        <dbReference type="Proteomes" id="UP001152888"/>
    </source>
</evidence>
<evidence type="ECO:0000256" key="1">
    <source>
        <dbReference type="SAM" id="SignalP"/>
    </source>
</evidence>
<dbReference type="EMBL" id="CAKOFQ010007018">
    <property type="protein sequence ID" value="CAH1987410.1"/>
    <property type="molecule type" value="Genomic_DNA"/>
</dbReference>
<reference evidence="2" key="1">
    <citation type="submission" date="2022-03" db="EMBL/GenBank/DDBJ databases">
        <authorList>
            <person name="Sayadi A."/>
        </authorList>
    </citation>
    <scope>NUCLEOTIDE SEQUENCE</scope>
</reference>
<evidence type="ECO:0000313" key="2">
    <source>
        <dbReference type="EMBL" id="CAH1987410.1"/>
    </source>
</evidence>
<dbReference type="Proteomes" id="UP001152888">
    <property type="component" value="Unassembled WGS sequence"/>
</dbReference>
<protein>
    <submittedName>
        <fullName evidence="2">Uncharacterized protein</fullName>
    </submittedName>
</protein>
<name>A0A9P0L6Q4_ACAOB</name>
<proteinExistence type="predicted"/>
<accession>A0A9P0L6Q4</accession>
<dbReference type="AlphaFoldDB" id="A0A9P0L6Q4"/>
<comment type="caution">
    <text evidence="2">The sequence shown here is derived from an EMBL/GenBank/DDBJ whole genome shotgun (WGS) entry which is preliminary data.</text>
</comment>